<dbReference type="PROSITE" id="PS00383">
    <property type="entry name" value="TYR_PHOSPHATASE_1"/>
    <property type="match status" value="1"/>
</dbReference>
<dbReference type="InterPro" id="IPR016130">
    <property type="entry name" value="Tyr_Pase_AS"/>
</dbReference>
<sequence length="168" mass="18016">MTQASSLEFVHLGRGALAVTHRPKVKLLPAMRAAGVTHLVTLLSRREGALMVGTAAKAAGLEWIWVEIANGRQPPPACRHEIVAALTMLAELLDDGAEVVIHCSAGIHRTGMFTYALLRTCGLDPDESMDVLARLRAATAAGVGAERLAWTEQLSKAARDRLDNPPQH</sequence>
<accession>A0ABX8RTU1</accession>
<reference evidence="2 3" key="1">
    <citation type="submission" date="2021-07" db="EMBL/GenBank/DDBJ databases">
        <title>Whole Genome Sequence of Nocardia Iowensis.</title>
        <authorList>
            <person name="Lamm A."/>
            <person name="Collins-Fairclough A.M."/>
            <person name="Bunk B."/>
            <person name="Sproer C."/>
        </authorList>
    </citation>
    <scope>NUCLEOTIDE SEQUENCE [LARGE SCALE GENOMIC DNA]</scope>
    <source>
        <strain evidence="2 3">NRRL 5646</strain>
    </source>
</reference>
<gene>
    <name evidence="2" type="ORF">KV110_08175</name>
</gene>
<evidence type="ECO:0000313" key="2">
    <source>
        <dbReference type="EMBL" id="QXN93069.1"/>
    </source>
</evidence>
<evidence type="ECO:0000259" key="1">
    <source>
        <dbReference type="PROSITE" id="PS50056"/>
    </source>
</evidence>
<dbReference type="EMBL" id="CP078145">
    <property type="protein sequence ID" value="QXN93069.1"/>
    <property type="molecule type" value="Genomic_DNA"/>
</dbReference>
<evidence type="ECO:0000313" key="3">
    <source>
        <dbReference type="Proteomes" id="UP000694257"/>
    </source>
</evidence>
<proteinExistence type="predicted"/>
<dbReference type="RefSeq" id="WP_218474807.1">
    <property type="nucleotide sequence ID" value="NZ_BAABJN010000001.1"/>
</dbReference>
<feature type="domain" description="Tyrosine specific protein phosphatases" evidence="1">
    <location>
        <begin position="80"/>
        <end position="136"/>
    </location>
</feature>
<dbReference type="InterPro" id="IPR000387">
    <property type="entry name" value="Tyr_Pase_dom"/>
</dbReference>
<dbReference type="Pfam" id="PF13350">
    <property type="entry name" value="Y_phosphatase3"/>
    <property type="match status" value="1"/>
</dbReference>
<organism evidence="2 3">
    <name type="scientific">Nocardia iowensis</name>
    <dbReference type="NCBI Taxonomy" id="204891"/>
    <lineage>
        <taxon>Bacteria</taxon>
        <taxon>Bacillati</taxon>
        <taxon>Actinomycetota</taxon>
        <taxon>Actinomycetes</taxon>
        <taxon>Mycobacteriales</taxon>
        <taxon>Nocardiaceae</taxon>
        <taxon>Nocardia</taxon>
    </lineage>
</organism>
<dbReference type="InterPro" id="IPR026893">
    <property type="entry name" value="Tyr/Ser_Pase_IphP-type"/>
</dbReference>
<keyword evidence="3" id="KW-1185">Reference proteome</keyword>
<dbReference type="PROSITE" id="PS50056">
    <property type="entry name" value="TYR_PHOSPHATASE_2"/>
    <property type="match status" value="1"/>
</dbReference>
<name>A0ABX8RTU1_NOCIO</name>
<protein>
    <submittedName>
        <fullName evidence="2">Tyrosine-protein phosphatase</fullName>
    </submittedName>
</protein>
<dbReference type="Proteomes" id="UP000694257">
    <property type="component" value="Chromosome"/>
</dbReference>